<evidence type="ECO:0000256" key="1">
    <source>
        <dbReference type="ARBA" id="ARBA00022737"/>
    </source>
</evidence>
<dbReference type="SUPFAM" id="SSF52540">
    <property type="entry name" value="P-loop containing nucleoside triphosphate hydrolases"/>
    <property type="match status" value="2"/>
</dbReference>
<dbReference type="FunFam" id="3.40.50.300:FF:000025">
    <property type="entry name" value="ATP-dependent Clp protease subunit"/>
    <property type="match status" value="1"/>
</dbReference>
<dbReference type="PRINTS" id="PR00300">
    <property type="entry name" value="CLPPROTEASEA"/>
</dbReference>
<dbReference type="GO" id="GO:0034605">
    <property type="term" value="P:cellular response to heat"/>
    <property type="evidence" value="ECO:0007669"/>
    <property type="project" value="TreeGrafter"/>
</dbReference>
<feature type="domain" description="UVR" evidence="8">
    <location>
        <begin position="439"/>
        <end position="474"/>
    </location>
</feature>
<dbReference type="CDD" id="cd00009">
    <property type="entry name" value="AAA"/>
    <property type="match status" value="1"/>
</dbReference>
<keyword evidence="4" id="KW-0143">Chaperone</keyword>
<dbReference type="PROSITE" id="PS51903">
    <property type="entry name" value="CLP_R"/>
    <property type="match status" value="1"/>
</dbReference>
<dbReference type="InterPro" id="IPR019489">
    <property type="entry name" value="Clp_ATPase_C"/>
</dbReference>
<dbReference type="Gene3D" id="1.10.8.60">
    <property type="match status" value="2"/>
</dbReference>
<keyword evidence="2" id="KW-0547">Nucleotide-binding</keyword>
<dbReference type="PROSITE" id="PS50151">
    <property type="entry name" value="UVR"/>
    <property type="match status" value="1"/>
</dbReference>
<dbReference type="Proteomes" id="UP000293347">
    <property type="component" value="Unassembled WGS sequence"/>
</dbReference>
<protein>
    <submittedName>
        <fullName evidence="10">ATP-dependent Clp protease ATP-binding subunit</fullName>
    </submittedName>
</protein>
<dbReference type="EMBL" id="SJSL01000012">
    <property type="protein sequence ID" value="TCC96424.1"/>
    <property type="molecule type" value="Genomic_DNA"/>
</dbReference>
<dbReference type="GO" id="GO:0006508">
    <property type="term" value="P:proteolysis"/>
    <property type="evidence" value="ECO:0007669"/>
    <property type="project" value="UniProtKB-KW"/>
</dbReference>
<evidence type="ECO:0000256" key="7">
    <source>
        <dbReference type="SAM" id="MobiDB-lite"/>
    </source>
</evidence>
<dbReference type="Pfam" id="PF00004">
    <property type="entry name" value="AAA"/>
    <property type="match status" value="1"/>
</dbReference>
<proteinExistence type="predicted"/>
<reference evidence="10 11" key="1">
    <citation type="submission" date="2019-02" db="EMBL/GenBank/DDBJ databases">
        <title>Pedobacter sp. RP-1-14 sp. nov., isolated from Arctic soil.</title>
        <authorList>
            <person name="Dahal R.H."/>
        </authorList>
    </citation>
    <scope>NUCLEOTIDE SEQUENCE [LARGE SCALE GENOMIC DNA]</scope>
    <source>
        <strain evidence="10 11">RP-1-14</strain>
    </source>
</reference>
<name>A0A4R0ND70_9SPHI</name>
<dbReference type="InterPro" id="IPR018368">
    <property type="entry name" value="ClpA/B_CS1"/>
</dbReference>
<dbReference type="Gene3D" id="1.10.1780.10">
    <property type="entry name" value="Clp, N-terminal domain"/>
    <property type="match status" value="1"/>
</dbReference>
<dbReference type="InterPro" id="IPR004176">
    <property type="entry name" value="Clp_R_N"/>
</dbReference>
<dbReference type="SMART" id="SM01086">
    <property type="entry name" value="ClpB_D2-small"/>
    <property type="match status" value="1"/>
</dbReference>
<dbReference type="FunFam" id="3.40.50.300:FF:000010">
    <property type="entry name" value="Chaperone clpB 1, putative"/>
    <property type="match status" value="1"/>
</dbReference>
<dbReference type="CDD" id="cd19499">
    <property type="entry name" value="RecA-like_ClpB_Hsp104-like"/>
    <property type="match status" value="1"/>
</dbReference>
<dbReference type="SUPFAM" id="SSF81923">
    <property type="entry name" value="Double Clp-N motif"/>
    <property type="match status" value="1"/>
</dbReference>
<feature type="region of interest" description="Disordered" evidence="7">
    <location>
        <begin position="827"/>
        <end position="846"/>
    </location>
</feature>
<keyword evidence="6" id="KW-0175">Coiled coil</keyword>
<evidence type="ECO:0000256" key="2">
    <source>
        <dbReference type="ARBA" id="ARBA00022741"/>
    </source>
</evidence>
<dbReference type="InterPro" id="IPR041546">
    <property type="entry name" value="ClpA/ClpB_AAA_lid"/>
</dbReference>
<evidence type="ECO:0000259" key="9">
    <source>
        <dbReference type="PROSITE" id="PS51903"/>
    </source>
</evidence>
<dbReference type="PROSITE" id="PS00870">
    <property type="entry name" value="CLPAB_1"/>
    <property type="match status" value="1"/>
</dbReference>
<dbReference type="PANTHER" id="PTHR11638">
    <property type="entry name" value="ATP-DEPENDENT CLP PROTEASE"/>
    <property type="match status" value="1"/>
</dbReference>
<dbReference type="Gene3D" id="3.40.50.300">
    <property type="entry name" value="P-loop containing nucleotide triphosphate hydrolases"/>
    <property type="match status" value="2"/>
</dbReference>
<dbReference type="InterPro" id="IPR050130">
    <property type="entry name" value="ClpA_ClpB"/>
</dbReference>
<dbReference type="InterPro" id="IPR036628">
    <property type="entry name" value="Clp_N_dom_sf"/>
</dbReference>
<keyword evidence="3 10" id="KW-0067">ATP-binding</keyword>
<organism evidence="10 11">
    <name type="scientific">Pedobacter psychroterrae</name>
    <dbReference type="NCBI Taxonomy" id="2530453"/>
    <lineage>
        <taxon>Bacteria</taxon>
        <taxon>Pseudomonadati</taxon>
        <taxon>Bacteroidota</taxon>
        <taxon>Sphingobacteriia</taxon>
        <taxon>Sphingobacteriales</taxon>
        <taxon>Sphingobacteriaceae</taxon>
        <taxon>Pedobacter</taxon>
    </lineage>
</organism>
<dbReference type="InterPro" id="IPR027417">
    <property type="entry name" value="P-loop_NTPase"/>
</dbReference>
<dbReference type="PANTHER" id="PTHR11638:SF18">
    <property type="entry name" value="HEAT SHOCK PROTEIN 104"/>
    <property type="match status" value="1"/>
</dbReference>
<dbReference type="GO" id="GO:0005524">
    <property type="term" value="F:ATP binding"/>
    <property type="evidence" value="ECO:0007669"/>
    <property type="project" value="UniProtKB-KW"/>
</dbReference>
<evidence type="ECO:0000256" key="3">
    <source>
        <dbReference type="ARBA" id="ARBA00022840"/>
    </source>
</evidence>
<dbReference type="Pfam" id="PF07724">
    <property type="entry name" value="AAA_2"/>
    <property type="match status" value="1"/>
</dbReference>
<dbReference type="SMART" id="SM00382">
    <property type="entry name" value="AAA"/>
    <property type="match status" value="2"/>
</dbReference>
<keyword evidence="10" id="KW-0378">Hydrolase</keyword>
<dbReference type="InterPro" id="IPR003593">
    <property type="entry name" value="AAA+_ATPase"/>
</dbReference>
<dbReference type="InterPro" id="IPR001943">
    <property type="entry name" value="UVR_dom"/>
</dbReference>
<gene>
    <name evidence="10" type="ORF">EZ437_21370</name>
</gene>
<feature type="domain" description="Clp R" evidence="9">
    <location>
        <begin position="1"/>
        <end position="147"/>
    </location>
</feature>
<dbReference type="OrthoDB" id="9803641at2"/>
<keyword evidence="11" id="KW-1185">Reference proteome</keyword>
<dbReference type="Gene3D" id="4.10.860.10">
    <property type="entry name" value="UVR domain"/>
    <property type="match status" value="1"/>
</dbReference>
<dbReference type="InterPro" id="IPR003959">
    <property type="entry name" value="ATPase_AAA_core"/>
</dbReference>
<evidence type="ECO:0000256" key="4">
    <source>
        <dbReference type="ARBA" id="ARBA00023186"/>
    </source>
</evidence>
<dbReference type="Pfam" id="PF17871">
    <property type="entry name" value="AAA_lid_9"/>
    <property type="match status" value="1"/>
</dbReference>
<accession>A0A4R0ND70</accession>
<evidence type="ECO:0000256" key="5">
    <source>
        <dbReference type="PROSITE-ProRule" id="PRU01251"/>
    </source>
</evidence>
<keyword evidence="1 5" id="KW-0677">Repeat</keyword>
<dbReference type="Pfam" id="PF02861">
    <property type="entry name" value="Clp_N"/>
    <property type="match status" value="1"/>
</dbReference>
<dbReference type="AlphaFoldDB" id="A0A4R0ND70"/>
<evidence type="ECO:0000313" key="10">
    <source>
        <dbReference type="EMBL" id="TCC96424.1"/>
    </source>
</evidence>
<comment type="caution">
    <text evidence="10">The sequence shown here is derived from an EMBL/GenBank/DDBJ whole genome shotgun (WGS) entry which is preliminary data.</text>
</comment>
<feature type="region of interest" description="Disordered" evidence="7">
    <location>
        <begin position="146"/>
        <end position="175"/>
    </location>
</feature>
<feature type="coiled-coil region" evidence="6">
    <location>
        <begin position="458"/>
        <end position="485"/>
    </location>
</feature>
<dbReference type="RefSeq" id="WP_131598171.1">
    <property type="nucleotide sequence ID" value="NZ_SJSL01000012.1"/>
</dbReference>
<keyword evidence="10" id="KW-0645">Protease</keyword>
<evidence type="ECO:0000313" key="11">
    <source>
        <dbReference type="Proteomes" id="UP000293347"/>
    </source>
</evidence>
<evidence type="ECO:0000259" key="8">
    <source>
        <dbReference type="PROSITE" id="PS50151"/>
    </source>
</evidence>
<dbReference type="GO" id="GO:0005737">
    <property type="term" value="C:cytoplasm"/>
    <property type="evidence" value="ECO:0007669"/>
    <property type="project" value="TreeGrafter"/>
</dbReference>
<evidence type="ECO:0000256" key="6">
    <source>
        <dbReference type="SAM" id="Coils"/>
    </source>
</evidence>
<dbReference type="Pfam" id="PF10431">
    <property type="entry name" value="ClpB_D2-small"/>
    <property type="match status" value="1"/>
</dbReference>
<dbReference type="InterPro" id="IPR001270">
    <property type="entry name" value="ClpA/B"/>
</dbReference>
<dbReference type="GO" id="GO:0016887">
    <property type="term" value="F:ATP hydrolysis activity"/>
    <property type="evidence" value="ECO:0007669"/>
    <property type="project" value="InterPro"/>
</dbReference>
<sequence length="846" mass="94659">MEAKFSPQVKDVISFSREEALRLGHDYIGAEHLLLGLIREGDGMAIKILRSLGVDTSKLRRSIEDSVKGTSSVTVNLGNIPLTKQAEKVLKITYLEAKIFKSDLIGTEHLLLSILRDDDNIASQILLQFSVNYEIFKQEVEVNKNGFKDDPQNSASTGGDDEYREEESFSSPKKVSDIKSKTPVLDNFGRDLTKAAEEGKLDPIVGREKEIERVSQILSRRKKNNPILIGEPGVGKSAIAEGLALRIVQRKVSRVLFNKRVVTLDLASLVAGTKYRGQFEERMKAVMNELEKSTDVILFIDEIHTIVGAGGASGSLDASNMFKPALARGEIQCIGATTLDEYRQYIEKDGALDRRFQKVMIEPATPDETIEILNRIKEKYEDHHGVTYTDEAINACVALTSRYITDRFLPDKAIDALDEAGSRVHLTNIHVPQTIIEIESKIEEIKLEKNKVVKSQKYEEAAKLRDTEKNLLEELDRAKGEWEAETKTKRYTVTEDNVAEVVSMMTGIPLQRVGQTDSVKLLNMYETVGEKIIGQEDAIRKLTKAIQRTRAGLKDPKKPIGSFIFLGPTGVGKTELAKELARFMFDSDDSLIQIDMSEYMEKFAVSRLVGAPPGYVGYEEGGQLTEKVRRKPYAVILLDEIEKAHPDVFNILLQVLDEGQLTDSLGRKVDFRNTIIIMTSNIGARQLKDFGQGVGFSTSAKVNQIDAHSRGVIETALKRAFAPEFLNRVDDVVVFNSLGKDEIFKIIDIELKSLFGRVHNLGYEVKLTERAKDFIADKGFDANFGARPLKRAIQKYLEDPIAEEILKGEIHDGDTLEIDYDKESDQIVVENKSPGKKKKKEEGSIE</sequence>
<dbReference type="GO" id="GO:0008233">
    <property type="term" value="F:peptidase activity"/>
    <property type="evidence" value="ECO:0007669"/>
    <property type="project" value="UniProtKB-KW"/>
</dbReference>